<organism evidence="2 3">
    <name type="scientific">Lyngbya aestuarii BL J</name>
    <dbReference type="NCBI Taxonomy" id="1348334"/>
    <lineage>
        <taxon>Bacteria</taxon>
        <taxon>Bacillati</taxon>
        <taxon>Cyanobacteriota</taxon>
        <taxon>Cyanophyceae</taxon>
        <taxon>Oscillatoriophycideae</taxon>
        <taxon>Oscillatoriales</taxon>
        <taxon>Microcoleaceae</taxon>
        <taxon>Lyngbya</taxon>
    </lineage>
</organism>
<dbReference type="AlphaFoldDB" id="U7QI71"/>
<sequence length="106" mass="11878">MIITNAGVYLAALYPALMGAIFTLGFDLAFEPEDSLDVNIETGLSLILTKTLFYSMATFPIIAAFCIALAWSLYKIRVIKPAVYISFIPWINIILFMFTGLWILVF</sequence>
<comment type="caution">
    <text evidence="2">The sequence shown here is derived from an EMBL/GenBank/DDBJ whole genome shotgun (WGS) entry which is preliminary data.</text>
</comment>
<evidence type="ECO:0000313" key="3">
    <source>
        <dbReference type="Proteomes" id="UP000017127"/>
    </source>
</evidence>
<feature type="transmembrane region" description="Helical" evidence="1">
    <location>
        <begin position="7"/>
        <end position="26"/>
    </location>
</feature>
<keyword evidence="1" id="KW-1133">Transmembrane helix</keyword>
<evidence type="ECO:0000256" key="1">
    <source>
        <dbReference type="SAM" id="Phobius"/>
    </source>
</evidence>
<evidence type="ECO:0000313" key="2">
    <source>
        <dbReference type="EMBL" id="ERT06126.1"/>
    </source>
</evidence>
<keyword evidence="1" id="KW-0472">Membrane</keyword>
<gene>
    <name evidence="2" type="ORF">M595_3926</name>
</gene>
<accession>U7QI71</accession>
<feature type="transmembrane region" description="Helical" evidence="1">
    <location>
        <begin position="83"/>
        <end position="105"/>
    </location>
</feature>
<name>U7QI71_9CYAN</name>
<dbReference type="Proteomes" id="UP000017127">
    <property type="component" value="Unassembled WGS sequence"/>
</dbReference>
<feature type="transmembrane region" description="Helical" evidence="1">
    <location>
        <begin position="52"/>
        <end position="71"/>
    </location>
</feature>
<dbReference type="EMBL" id="AUZM01000042">
    <property type="protein sequence ID" value="ERT06126.1"/>
    <property type="molecule type" value="Genomic_DNA"/>
</dbReference>
<reference evidence="2 3" key="1">
    <citation type="journal article" date="2013" name="Front. Microbiol.">
        <title>Comparative genomic analyses of the cyanobacterium, Lyngbya aestuarii BL J, a powerful hydrogen producer.</title>
        <authorList>
            <person name="Kothari A."/>
            <person name="Vaughn M."/>
            <person name="Garcia-Pichel F."/>
        </authorList>
    </citation>
    <scope>NUCLEOTIDE SEQUENCE [LARGE SCALE GENOMIC DNA]</scope>
    <source>
        <strain evidence="2 3">BL J</strain>
    </source>
</reference>
<proteinExistence type="predicted"/>
<protein>
    <submittedName>
        <fullName evidence="2">Putative membrane protein</fullName>
    </submittedName>
</protein>
<keyword evidence="3" id="KW-1185">Reference proteome</keyword>
<keyword evidence="1" id="KW-0812">Transmembrane</keyword>